<evidence type="ECO:0000313" key="7">
    <source>
        <dbReference type="Proteomes" id="UP000248729"/>
    </source>
</evidence>
<dbReference type="RefSeq" id="WP_042486386.1">
    <property type="nucleotide sequence ID" value="NZ_CBCRWT010000008.1"/>
</dbReference>
<keyword evidence="6" id="KW-1185">Reference proteome</keyword>
<keyword evidence="1" id="KW-0472">Membrane</keyword>
<dbReference type="Proteomes" id="UP000236449">
    <property type="component" value="Unassembled WGS sequence"/>
</dbReference>
<dbReference type="OrthoDB" id="5916028at2"/>
<evidence type="ECO:0000313" key="5">
    <source>
        <dbReference type="Proteomes" id="UP000236449"/>
    </source>
</evidence>
<evidence type="ECO:0000313" key="6">
    <source>
        <dbReference type="Proteomes" id="UP000236547"/>
    </source>
</evidence>
<organism evidence="3 5">
    <name type="scientific">Vibrio diazotrophicus</name>
    <dbReference type="NCBI Taxonomy" id="685"/>
    <lineage>
        <taxon>Bacteria</taxon>
        <taxon>Pseudomonadati</taxon>
        <taxon>Pseudomonadota</taxon>
        <taxon>Gammaproteobacteria</taxon>
        <taxon>Vibrionales</taxon>
        <taxon>Vibrionaceae</taxon>
        <taxon>Vibrio</taxon>
    </lineage>
</organism>
<reference evidence="5 6" key="1">
    <citation type="submission" date="2018-01" db="EMBL/GenBank/DDBJ databases">
        <title>Draft genome sequences of six Vibrio diazotrophicus strains isolated from deep-sea sediments of the Baltic Sea.</title>
        <authorList>
            <person name="Castillo D."/>
            <person name="Vandieken V."/>
            <person name="Chiang O."/>
            <person name="Middelboe M."/>
        </authorList>
    </citation>
    <scope>NUCLEOTIDE SEQUENCE [LARGE SCALE GENOMIC DNA]</scope>
    <source>
        <strain evidence="3 5">60.27F</strain>
        <strain evidence="2 6">65.10M</strain>
    </source>
</reference>
<feature type="transmembrane region" description="Helical" evidence="1">
    <location>
        <begin position="5"/>
        <end position="22"/>
    </location>
</feature>
<gene>
    <name evidence="3" type="ORF">C1N32_03555</name>
    <name evidence="2" type="ORF">C1O25_16410</name>
    <name evidence="4" type="ORF">DET48_10353</name>
</gene>
<keyword evidence="1 4" id="KW-0812">Transmembrane</keyword>
<dbReference type="EMBL" id="POSK01000002">
    <property type="protein sequence ID" value="PNI06085.1"/>
    <property type="molecule type" value="Genomic_DNA"/>
</dbReference>
<evidence type="ECO:0000313" key="4">
    <source>
        <dbReference type="EMBL" id="RAS67767.1"/>
    </source>
</evidence>
<dbReference type="AlphaFoldDB" id="A0A2J8G4Z8"/>
<evidence type="ECO:0000313" key="2">
    <source>
        <dbReference type="EMBL" id="PNH99508.1"/>
    </source>
</evidence>
<dbReference type="GeneID" id="94023977"/>
<dbReference type="EMBL" id="POSM01000027">
    <property type="protein sequence ID" value="PNH99508.1"/>
    <property type="molecule type" value="Genomic_DNA"/>
</dbReference>
<sequence>MIRRIAVVMSIVSVAFSSWLYWGSDLKIEQELSSREWQSETVTLIENTTTHQPIGPLRRVDISSNVKYLPNGTYVRVSNVILYANNDDPQNIMNISETGKWDVSDNYLLVSPTKFRNVSQSQNQEFTKEELELATQFFKMEAQQSRRVDIVNNKTLLLTSLNHGSTVLFSN</sequence>
<dbReference type="EMBL" id="QLTR01000003">
    <property type="protein sequence ID" value="RAS67767.1"/>
    <property type="molecule type" value="Genomic_DNA"/>
</dbReference>
<accession>A0A2J8G4Z8</accession>
<evidence type="ECO:0000313" key="3">
    <source>
        <dbReference type="EMBL" id="PNI06085.1"/>
    </source>
</evidence>
<comment type="caution">
    <text evidence="3">The sequence shown here is derived from an EMBL/GenBank/DDBJ whole genome shotgun (WGS) entry which is preliminary data.</text>
</comment>
<dbReference type="InterPro" id="IPR035288">
    <property type="entry name" value="ToxS"/>
</dbReference>
<dbReference type="Pfam" id="PF17323">
    <property type="entry name" value="ToxS"/>
    <property type="match status" value="1"/>
</dbReference>
<keyword evidence="1" id="KW-1133">Transmembrane helix</keyword>
<dbReference type="GO" id="GO:0016020">
    <property type="term" value="C:membrane"/>
    <property type="evidence" value="ECO:0007669"/>
    <property type="project" value="InterPro"/>
</dbReference>
<proteinExistence type="predicted"/>
<reference evidence="4 7" key="2">
    <citation type="submission" date="2018-06" db="EMBL/GenBank/DDBJ databases">
        <title>Freshwater and sediment microbial communities from various areas in North America, analyzing microbe dynamics in response to fracking.</title>
        <authorList>
            <person name="Lamendella R."/>
        </authorList>
    </citation>
    <scope>NUCLEOTIDE SEQUENCE [LARGE SCALE GENOMIC DNA]</scope>
    <source>
        <strain evidence="4 7">99A</strain>
    </source>
</reference>
<dbReference type="Proteomes" id="UP000248729">
    <property type="component" value="Unassembled WGS sequence"/>
</dbReference>
<protein>
    <submittedName>
        <fullName evidence="4">Transmembrane regulatory protein ToxS</fullName>
    </submittedName>
</protein>
<evidence type="ECO:0000256" key="1">
    <source>
        <dbReference type="SAM" id="Phobius"/>
    </source>
</evidence>
<dbReference type="Proteomes" id="UP000236547">
    <property type="component" value="Unassembled WGS sequence"/>
</dbReference>
<name>A0A2J8G4Z8_VIBDI</name>